<dbReference type="PANTHER" id="PTHR45649:SF30">
    <property type="entry name" value="AMINO-ACID PERMEASE BAT1"/>
    <property type="match status" value="1"/>
</dbReference>
<keyword evidence="4 6" id="KW-1133">Transmembrane helix</keyword>
<organism evidence="7 8">
    <name type="scientific">Turnera subulata</name>
    <dbReference type="NCBI Taxonomy" id="218843"/>
    <lineage>
        <taxon>Eukaryota</taxon>
        <taxon>Viridiplantae</taxon>
        <taxon>Streptophyta</taxon>
        <taxon>Embryophyta</taxon>
        <taxon>Tracheophyta</taxon>
        <taxon>Spermatophyta</taxon>
        <taxon>Magnoliopsida</taxon>
        <taxon>eudicotyledons</taxon>
        <taxon>Gunneridae</taxon>
        <taxon>Pentapetalae</taxon>
        <taxon>rosids</taxon>
        <taxon>fabids</taxon>
        <taxon>Malpighiales</taxon>
        <taxon>Passifloraceae</taxon>
        <taxon>Turnera</taxon>
    </lineage>
</organism>
<dbReference type="InterPro" id="IPR029071">
    <property type="entry name" value="Ubiquitin-like_domsf"/>
</dbReference>
<keyword evidence="8" id="KW-1185">Reference proteome</keyword>
<keyword evidence="3 6" id="KW-0812">Transmembrane</keyword>
<name>A0A9Q0F884_9ROSI</name>
<dbReference type="Gene3D" id="3.10.20.90">
    <property type="entry name" value="Phosphatidylinositol 3-kinase Catalytic Subunit, Chain A, domain 1"/>
    <property type="match status" value="1"/>
</dbReference>
<dbReference type="AlphaFoldDB" id="A0A9Q0F884"/>
<evidence type="ECO:0000256" key="4">
    <source>
        <dbReference type="ARBA" id="ARBA00022989"/>
    </source>
</evidence>
<accession>A0A9Q0F884</accession>
<proteinExistence type="predicted"/>
<keyword evidence="2" id="KW-0813">Transport</keyword>
<dbReference type="PANTHER" id="PTHR45649">
    <property type="entry name" value="AMINO-ACID PERMEASE BAT1"/>
    <property type="match status" value="1"/>
</dbReference>
<dbReference type="GO" id="GO:0016020">
    <property type="term" value="C:membrane"/>
    <property type="evidence" value="ECO:0007669"/>
    <property type="project" value="UniProtKB-SubCell"/>
</dbReference>
<sequence length="133" mass="13914">MASGGAAGGGGGGKVSFKVTLTSDPKLPFKVDLSSPSLAYGVGINPQPSAAQLFRLLVVSTIGVPCLLALGWAPFAAWITGWFNVIGQWAFTTSIDFSLAQLIKEIILLSIGGKKGGGYDAISMYRGYYSYML</sequence>
<evidence type="ECO:0000256" key="3">
    <source>
        <dbReference type="ARBA" id="ARBA00022692"/>
    </source>
</evidence>
<dbReference type="Proteomes" id="UP001141552">
    <property type="component" value="Unassembled WGS sequence"/>
</dbReference>
<dbReference type="GO" id="GO:0015180">
    <property type="term" value="F:L-alanine transmembrane transporter activity"/>
    <property type="evidence" value="ECO:0007669"/>
    <property type="project" value="TreeGrafter"/>
</dbReference>
<keyword evidence="5 6" id="KW-0472">Membrane</keyword>
<evidence type="ECO:0000256" key="1">
    <source>
        <dbReference type="ARBA" id="ARBA00004141"/>
    </source>
</evidence>
<comment type="caution">
    <text evidence="7">The sequence shown here is derived from an EMBL/GenBank/DDBJ whole genome shotgun (WGS) entry which is preliminary data.</text>
</comment>
<protein>
    <submittedName>
        <fullName evidence="7">Uncharacterized protein</fullName>
    </submittedName>
</protein>
<dbReference type="GO" id="GO:0015189">
    <property type="term" value="F:L-lysine transmembrane transporter activity"/>
    <property type="evidence" value="ECO:0007669"/>
    <property type="project" value="TreeGrafter"/>
</dbReference>
<dbReference type="SUPFAM" id="SSF54236">
    <property type="entry name" value="Ubiquitin-like"/>
    <property type="match status" value="1"/>
</dbReference>
<evidence type="ECO:0000256" key="5">
    <source>
        <dbReference type="ARBA" id="ARBA00023136"/>
    </source>
</evidence>
<gene>
    <name evidence="7" type="ORF">Tsubulata_038295</name>
</gene>
<feature type="transmembrane region" description="Helical" evidence="6">
    <location>
        <begin position="53"/>
        <end position="73"/>
    </location>
</feature>
<evidence type="ECO:0000256" key="2">
    <source>
        <dbReference type="ARBA" id="ARBA00022448"/>
    </source>
</evidence>
<comment type="subcellular location">
    <subcellularLocation>
        <location evidence="1">Membrane</location>
        <topology evidence="1">Multi-pass membrane protein</topology>
    </subcellularLocation>
</comment>
<evidence type="ECO:0000256" key="6">
    <source>
        <dbReference type="SAM" id="Phobius"/>
    </source>
</evidence>
<reference evidence="7" key="2">
    <citation type="journal article" date="2023" name="Plants (Basel)">
        <title>Annotation of the Turnera subulata (Passifloraceae) Draft Genome Reveals the S-Locus Evolved after the Divergence of Turneroideae from Passifloroideae in a Stepwise Manner.</title>
        <authorList>
            <person name="Henning P.M."/>
            <person name="Roalson E.H."/>
            <person name="Mir W."/>
            <person name="McCubbin A.G."/>
            <person name="Shore J.S."/>
        </authorList>
    </citation>
    <scope>NUCLEOTIDE SEQUENCE</scope>
    <source>
        <strain evidence="7">F60SS</strain>
    </source>
</reference>
<dbReference type="GO" id="GO:0015185">
    <property type="term" value="F:gamma-aminobutyric acid transmembrane transporter activity"/>
    <property type="evidence" value="ECO:0007669"/>
    <property type="project" value="TreeGrafter"/>
</dbReference>
<reference evidence="7" key="1">
    <citation type="submission" date="2022-02" db="EMBL/GenBank/DDBJ databases">
        <authorList>
            <person name="Henning P.M."/>
            <person name="McCubbin A.G."/>
            <person name="Shore J.S."/>
        </authorList>
    </citation>
    <scope>NUCLEOTIDE SEQUENCE</scope>
    <source>
        <strain evidence="7">F60SS</strain>
        <tissue evidence="7">Leaves</tissue>
    </source>
</reference>
<dbReference type="EMBL" id="JAKUCV010006585">
    <property type="protein sequence ID" value="KAJ4826759.1"/>
    <property type="molecule type" value="Genomic_DNA"/>
</dbReference>
<evidence type="ECO:0000313" key="7">
    <source>
        <dbReference type="EMBL" id="KAJ4826759.1"/>
    </source>
</evidence>
<evidence type="ECO:0000313" key="8">
    <source>
        <dbReference type="Proteomes" id="UP001141552"/>
    </source>
</evidence>
<dbReference type="OrthoDB" id="284357at2759"/>
<dbReference type="GO" id="GO:0005313">
    <property type="term" value="F:L-glutamate transmembrane transporter activity"/>
    <property type="evidence" value="ECO:0007669"/>
    <property type="project" value="TreeGrafter"/>
</dbReference>